<dbReference type="Gene3D" id="2.60.120.650">
    <property type="entry name" value="Cupin"/>
    <property type="match status" value="1"/>
</dbReference>
<evidence type="ECO:0000259" key="1">
    <source>
        <dbReference type="PROSITE" id="PS51184"/>
    </source>
</evidence>
<dbReference type="OMA" id="SWSRMTV"/>
<dbReference type="SUPFAM" id="SSF51197">
    <property type="entry name" value="Clavaminate synthase-like"/>
    <property type="match status" value="1"/>
</dbReference>
<name>F8QEQ9_SERL3</name>
<accession>F8QEQ9</accession>
<evidence type="ECO:0000313" key="3">
    <source>
        <dbReference type="Proteomes" id="UP000008063"/>
    </source>
</evidence>
<dbReference type="SMART" id="SM00558">
    <property type="entry name" value="JmjC"/>
    <property type="match status" value="1"/>
</dbReference>
<gene>
    <name evidence="2" type="ORF">SERLA73DRAFT_64406</name>
</gene>
<keyword evidence="3" id="KW-1185">Reference proteome</keyword>
<dbReference type="InterPro" id="IPR003347">
    <property type="entry name" value="JmjC_dom"/>
</dbReference>
<dbReference type="STRING" id="936435.F8QEQ9"/>
<reference evidence="3" key="1">
    <citation type="journal article" date="2011" name="Science">
        <title>The plant cell wall-decomposing machinery underlies the functional diversity of forest fungi.</title>
        <authorList>
            <person name="Eastwood D.C."/>
            <person name="Floudas D."/>
            <person name="Binder M."/>
            <person name="Majcherczyk A."/>
            <person name="Schneider P."/>
            <person name="Aerts A."/>
            <person name="Asiegbu F.O."/>
            <person name="Baker S.E."/>
            <person name="Barry K."/>
            <person name="Bendiksby M."/>
            <person name="Blumentritt M."/>
            <person name="Coutinho P.M."/>
            <person name="Cullen D."/>
            <person name="de Vries R.P."/>
            <person name="Gathman A."/>
            <person name="Goodell B."/>
            <person name="Henrissat B."/>
            <person name="Ihrmark K."/>
            <person name="Kauserud H."/>
            <person name="Kohler A."/>
            <person name="LaButti K."/>
            <person name="Lapidus A."/>
            <person name="Lavin J.L."/>
            <person name="Lee Y.-H."/>
            <person name="Lindquist E."/>
            <person name="Lilly W."/>
            <person name="Lucas S."/>
            <person name="Morin E."/>
            <person name="Murat C."/>
            <person name="Oguiza J.A."/>
            <person name="Park J."/>
            <person name="Pisabarro A.G."/>
            <person name="Riley R."/>
            <person name="Rosling A."/>
            <person name="Salamov A."/>
            <person name="Schmidt O."/>
            <person name="Schmutz J."/>
            <person name="Skrede I."/>
            <person name="Stenlid J."/>
            <person name="Wiebenga A."/>
            <person name="Xie X."/>
            <person name="Kuees U."/>
            <person name="Hibbett D.S."/>
            <person name="Hoffmeister D."/>
            <person name="Hoegberg N."/>
            <person name="Martin F."/>
            <person name="Grigoriev I.V."/>
            <person name="Watkinson S.C."/>
        </authorList>
    </citation>
    <scope>NUCLEOTIDE SEQUENCE [LARGE SCALE GENOMIC DNA]</scope>
    <source>
        <strain evidence="3">strain S7.3</strain>
    </source>
</reference>
<dbReference type="HOGENOM" id="CLU_085462_0_0_1"/>
<dbReference type="InParanoid" id="F8QEQ9"/>
<dbReference type="Pfam" id="PF02373">
    <property type="entry name" value="JmjC"/>
    <property type="match status" value="1"/>
</dbReference>
<feature type="domain" description="JmjC" evidence="1">
    <location>
        <begin position="62"/>
        <end position="228"/>
    </location>
</feature>
<proteinExistence type="predicted"/>
<dbReference type="AlphaFoldDB" id="F8QEQ9"/>
<dbReference type="OrthoDB" id="298344at2759"/>
<dbReference type="Proteomes" id="UP000008063">
    <property type="component" value="Unassembled WGS sequence"/>
</dbReference>
<evidence type="ECO:0000313" key="2">
    <source>
        <dbReference type="EMBL" id="EGN93315.1"/>
    </source>
</evidence>
<dbReference type="PROSITE" id="PS51184">
    <property type="entry name" value="JMJC"/>
    <property type="match status" value="1"/>
</dbReference>
<protein>
    <recommendedName>
        <fullName evidence="1">JmjC domain-containing protein</fullName>
    </recommendedName>
</protein>
<sequence>MRASSKFALPGGVWLLNRLGNHARGRLRTGSYHSASTSCTDDCSHLPEKERLYGKDGECPQEWAEWLSSAGLIPSSLLFNGSDDVLKYMPESAKVQTLMYYLGIGDTFTPFHKDLCGSSGQNLMCYTEESGSSFWFMTEGSSAPAVADYLHKLDHELDLESHVLTVEELEKAPFDVYIAEQNLGDLILVPSRSCHQVVNHGGVTVKTSWSRMTVDNLSTALYHELPIYRRVCRPEIYRVKTNIYYALLQYTKELEHCSKIEEYPSETLLVALQEINPNQVSKQN</sequence>
<dbReference type="EMBL" id="GL945493">
    <property type="protein sequence ID" value="EGN93315.1"/>
    <property type="molecule type" value="Genomic_DNA"/>
</dbReference>
<organism evidence="3">
    <name type="scientific">Serpula lacrymans var. lacrymans (strain S7.3)</name>
    <name type="common">Dry rot fungus</name>
    <dbReference type="NCBI Taxonomy" id="936435"/>
    <lineage>
        <taxon>Eukaryota</taxon>
        <taxon>Fungi</taxon>
        <taxon>Dikarya</taxon>
        <taxon>Basidiomycota</taxon>
        <taxon>Agaricomycotina</taxon>
        <taxon>Agaricomycetes</taxon>
        <taxon>Agaricomycetidae</taxon>
        <taxon>Boletales</taxon>
        <taxon>Coniophorineae</taxon>
        <taxon>Serpulaceae</taxon>
        <taxon>Serpula</taxon>
    </lineage>
</organism>